<dbReference type="Proteomes" id="UP000302139">
    <property type="component" value="Unassembled WGS sequence"/>
</dbReference>
<evidence type="ECO:0000313" key="3">
    <source>
        <dbReference type="EMBL" id="GDY67442.1"/>
    </source>
</evidence>
<dbReference type="Proteomes" id="UP000299211">
    <property type="component" value="Unassembled WGS sequence"/>
</dbReference>
<feature type="compositionally biased region" description="Gly residues" evidence="2">
    <location>
        <begin position="23"/>
        <end position="42"/>
    </location>
</feature>
<keyword evidence="1" id="KW-0560">Oxidoreductase</keyword>
<evidence type="ECO:0000313" key="6">
    <source>
        <dbReference type="Proteomes" id="UP000302139"/>
    </source>
</evidence>
<reference evidence="3 6" key="2">
    <citation type="submission" date="2019-04" db="EMBL/GenBank/DDBJ databases">
        <title>Draft genome sequences of Streptomyces avermitilis NBRC 14893.</title>
        <authorList>
            <person name="Komaki H."/>
            <person name="Tamura T."/>
            <person name="Hosoyama A."/>
        </authorList>
    </citation>
    <scope>NUCLEOTIDE SEQUENCE [LARGE SCALE GENOMIC DNA]</scope>
    <source>
        <strain evidence="3 6">NBRC 14893</strain>
    </source>
</reference>
<dbReference type="GO" id="GO:0050660">
    <property type="term" value="F:flavin adenine dinucleotide binding"/>
    <property type="evidence" value="ECO:0007669"/>
    <property type="project" value="InterPro"/>
</dbReference>
<comment type="caution">
    <text evidence="4">The sequence shown here is derived from an EMBL/GenBank/DDBJ whole genome shotgun (WGS) entry which is preliminary data.</text>
</comment>
<dbReference type="STRING" id="33903.AQJ43_18960"/>
<dbReference type="AlphaFoldDB" id="A0A4D4MJK4"/>
<protein>
    <submittedName>
        <fullName evidence="4">Uncharacterized protein</fullName>
    </submittedName>
</protein>
<dbReference type="InterPro" id="IPR016167">
    <property type="entry name" value="FAD-bd_PCMH_sub1"/>
</dbReference>
<sequence length="100" mass="9610">MTGDHGLTRPRAGIGRTAPGTRIGTGAGRTGTGAGRTGTGAGRTGPYACDAATYRLASRAVACPRPAEDISAPPRACRASGIPVTARGGATSGAGDAVGC</sequence>
<dbReference type="EMBL" id="BJHY01000001">
    <property type="protein sequence ID" value="GDY72262.1"/>
    <property type="molecule type" value="Genomic_DNA"/>
</dbReference>
<accession>A0A4D4MJK4</accession>
<dbReference type="SUPFAM" id="SSF56176">
    <property type="entry name" value="FAD-binding/transporter-associated domain-like"/>
    <property type="match status" value="1"/>
</dbReference>
<name>A0A4D4MJK4_STRAX</name>
<organism evidence="4 5">
    <name type="scientific">Streptomyces avermitilis</name>
    <dbReference type="NCBI Taxonomy" id="33903"/>
    <lineage>
        <taxon>Bacteria</taxon>
        <taxon>Bacillati</taxon>
        <taxon>Actinomycetota</taxon>
        <taxon>Actinomycetes</taxon>
        <taxon>Kitasatosporales</taxon>
        <taxon>Streptomycetaceae</taxon>
        <taxon>Streptomyces</taxon>
    </lineage>
</organism>
<feature type="compositionally biased region" description="Low complexity" evidence="2">
    <location>
        <begin position="13"/>
        <end position="22"/>
    </location>
</feature>
<dbReference type="RefSeq" id="WP_037647051.1">
    <property type="nucleotide sequence ID" value="NZ_BAABTN010000028.1"/>
</dbReference>
<dbReference type="InterPro" id="IPR036318">
    <property type="entry name" value="FAD-bd_PCMH-like_sf"/>
</dbReference>
<evidence type="ECO:0000313" key="4">
    <source>
        <dbReference type="EMBL" id="GDY72262.1"/>
    </source>
</evidence>
<evidence type="ECO:0000256" key="2">
    <source>
        <dbReference type="SAM" id="MobiDB-lite"/>
    </source>
</evidence>
<dbReference type="EMBL" id="BJHX01000001">
    <property type="protein sequence ID" value="GDY67442.1"/>
    <property type="molecule type" value="Genomic_DNA"/>
</dbReference>
<gene>
    <name evidence="3" type="ORF">SAV14893_068350</name>
    <name evidence="4" type="ORF">SAV31267_017470</name>
</gene>
<evidence type="ECO:0000256" key="1">
    <source>
        <dbReference type="ARBA" id="ARBA00023002"/>
    </source>
</evidence>
<proteinExistence type="predicted"/>
<evidence type="ECO:0000313" key="5">
    <source>
        <dbReference type="Proteomes" id="UP000299211"/>
    </source>
</evidence>
<dbReference type="Gene3D" id="3.30.43.10">
    <property type="entry name" value="Uridine Diphospho-n-acetylenolpyruvylglucosamine Reductase, domain 2"/>
    <property type="match status" value="1"/>
</dbReference>
<reference evidence="4 5" key="1">
    <citation type="submission" date="2019-04" db="EMBL/GenBank/DDBJ databases">
        <title>Draft genome sequences of Streptomyces avermitilis ATCC 31267.</title>
        <authorList>
            <person name="Komaki H."/>
            <person name="Tamura T."/>
            <person name="Hosoyama A."/>
        </authorList>
    </citation>
    <scope>NUCLEOTIDE SEQUENCE [LARGE SCALE GENOMIC DNA]</scope>
    <source>
        <strain evidence="4 5">ATCC 31267</strain>
    </source>
</reference>
<dbReference type="GO" id="GO:0016491">
    <property type="term" value="F:oxidoreductase activity"/>
    <property type="evidence" value="ECO:0007669"/>
    <property type="project" value="UniProtKB-KW"/>
</dbReference>
<feature type="region of interest" description="Disordered" evidence="2">
    <location>
        <begin position="1"/>
        <end position="42"/>
    </location>
</feature>